<dbReference type="Proteomes" id="UP000228626">
    <property type="component" value="Unassembled WGS sequence"/>
</dbReference>
<reference evidence="4" key="1">
    <citation type="submission" date="2017-09" db="EMBL/GenBank/DDBJ databases">
        <title>Depth-based differentiation of microbial function through sediment-hosted aquifers and enrichment of novel symbionts in the deep terrestrial subsurface.</title>
        <authorList>
            <person name="Probst A.J."/>
            <person name="Ladd B."/>
            <person name="Jarett J.K."/>
            <person name="Geller-Mcgrath D.E."/>
            <person name="Sieber C.M.K."/>
            <person name="Emerson J.B."/>
            <person name="Anantharaman K."/>
            <person name="Thomas B.C."/>
            <person name="Malmstrom R."/>
            <person name="Stieglmeier M."/>
            <person name="Klingl A."/>
            <person name="Woyke T."/>
            <person name="Ryan C.M."/>
            <person name="Banfield J.F."/>
        </authorList>
    </citation>
    <scope>NUCLEOTIDE SEQUENCE [LARGE SCALE GENOMIC DNA]</scope>
</reference>
<accession>A0A2H0V2Z3</accession>
<evidence type="ECO:0000313" key="3">
    <source>
        <dbReference type="EMBL" id="PIR93453.1"/>
    </source>
</evidence>
<organism evidence="3 4">
    <name type="scientific">Candidatus Falkowbacteria bacterium CG10_big_fil_rev_8_21_14_0_10_43_10</name>
    <dbReference type="NCBI Taxonomy" id="1974567"/>
    <lineage>
        <taxon>Bacteria</taxon>
        <taxon>Candidatus Falkowiibacteriota</taxon>
    </lineage>
</organism>
<gene>
    <name evidence="3" type="ORF">COT99_00655</name>
</gene>
<sequence length="905" mass="94899">MTSEGDSEKTNKAKEILKNAAIGLLIILSAFAIVNFILRALWGGGGGLGRGGEPTEDWNGVVALGDGILESHYPERDQTDVPINTMIFITFKEEIQPGTICNDATADGGNGNGQCDNEILISKNIHIYPTDAEGSDAQDTNALRRADGRVLVKSNDNKTFIFQPLDFLGTQGAPAWFAVKLMGDGEGGTIKKVAGDKPVEFSSFGDDYYKWKFQTNGKLDLTPPQVSSVFPPADNDADIISAGGDAAAATGSITVNAVPRVYQAASKGNAAPGTGAENAAVLGEYSCDWAGEIEVSINGGAAIVGGPTGATGLITGDSVADQTATLGCGLTLQPADGSFAEGNFWTIAVKPEIQADTLTIGDKQFVFVDGTAGNGEINRGVNTTSAATNIKEAIKKAGSLAPDCKDSGGFSCSVSIISLTAKTAGLSGNNIRVESNNAGIFTITTMHGGAPATERVRTAGLPDQPRNAVIQINFNEAVNPIYVNGTAEQVKDYVKVQNRRGLKDEVCDSDSDCFGICEPGNPNYKCGAGGVAGSNCTDNSDCLSYNCQSNKCVGEFISGSFTISNIYKTVEFTTDNQCGVNACGEAVYCLPPLSDIKVSLKAASLIRCENNDECLPSAGILGDYNSCSGSAGSSGFCQKTGGDSAVVNYPQADLTVAIGELGVMDAANNSLDGNKNGNAEGPQAQSGKPAFNENNKTAGNGDDYTWSFWTSNILDLNSPIIQSVKSKKRTDGSALDLVKVTGNTGKQVLGADNEKPVSILFNKLIMSSSVKPGRNYGDDDVYVDTNPPVQKEYLIMMNYSGRPLGYWCSKEDSEDPAKRDGYADWTTAVISHTQFRDDSSYGSLAGSGIKDIYQNCYNPAKDQAQGGSQCNGALNSGDSCCKGVIIPSETDGNSNNILDKCREFE</sequence>
<keyword evidence="2" id="KW-0812">Transmembrane</keyword>
<keyword evidence="2" id="KW-0472">Membrane</keyword>
<keyword evidence="2" id="KW-1133">Transmembrane helix</keyword>
<dbReference type="AlphaFoldDB" id="A0A2H0V2Z3"/>
<protein>
    <recommendedName>
        <fullName evidence="5">SbsA Ig-like domain-containing protein</fullName>
    </recommendedName>
</protein>
<evidence type="ECO:0000313" key="4">
    <source>
        <dbReference type="Proteomes" id="UP000228626"/>
    </source>
</evidence>
<feature type="region of interest" description="Disordered" evidence="1">
    <location>
        <begin position="669"/>
        <end position="696"/>
    </location>
</feature>
<dbReference type="EMBL" id="PFAR01000008">
    <property type="protein sequence ID" value="PIR93453.1"/>
    <property type="molecule type" value="Genomic_DNA"/>
</dbReference>
<evidence type="ECO:0000256" key="1">
    <source>
        <dbReference type="SAM" id="MobiDB-lite"/>
    </source>
</evidence>
<name>A0A2H0V2Z3_9BACT</name>
<proteinExistence type="predicted"/>
<evidence type="ECO:0008006" key="5">
    <source>
        <dbReference type="Google" id="ProtNLM"/>
    </source>
</evidence>
<evidence type="ECO:0000256" key="2">
    <source>
        <dbReference type="SAM" id="Phobius"/>
    </source>
</evidence>
<feature type="transmembrane region" description="Helical" evidence="2">
    <location>
        <begin position="21"/>
        <end position="42"/>
    </location>
</feature>
<comment type="caution">
    <text evidence="3">The sequence shown here is derived from an EMBL/GenBank/DDBJ whole genome shotgun (WGS) entry which is preliminary data.</text>
</comment>